<evidence type="ECO:0000313" key="6">
    <source>
        <dbReference type="Proteomes" id="UP000007360"/>
    </source>
</evidence>
<feature type="transmembrane region" description="Helical" evidence="3">
    <location>
        <begin position="82"/>
        <end position="103"/>
    </location>
</feature>
<dbReference type="GO" id="GO:0016853">
    <property type="term" value="F:isomerase activity"/>
    <property type="evidence" value="ECO:0007669"/>
    <property type="project" value="UniProtKB-KW"/>
</dbReference>
<dbReference type="GO" id="GO:0015035">
    <property type="term" value="F:protein-disulfide reductase activity"/>
    <property type="evidence" value="ECO:0007669"/>
    <property type="project" value="TreeGrafter"/>
</dbReference>
<gene>
    <name evidence="5" type="ORF">A994_01895</name>
</gene>
<dbReference type="PANTHER" id="PTHR32234:SF0">
    <property type="entry name" value="THIOL:DISULFIDE INTERCHANGE PROTEIN DSBD"/>
    <property type="match status" value="1"/>
</dbReference>
<keyword evidence="5" id="KW-0413">Isomerase</keyword>
<dbReference type="PANTHER" id="PTHR32234">
    <property type="entry name" value="THIOL:DISULFIDE INTERCHANGE PROTEIN DSBD"/>
    <property type="match status" value="1"/>
</dbReference>
<dbReference type="SUPFAM" id="SSF52833">
    <property type="entry name" value="Thioredoxin-like"/>
    <property type="match status" value="1"/>
</dbReference>
<keyword evidence="2" id="KW-0813">Transport</keyword>
<evidence type="ECO:0000256" key="2">
    <source>
        <dbReference type="ARBA" id="ARBA00022982"/>
    </source>
</evidence>
<sequence>MPYLICEDCGNYYELEEGESPEDFQLECDCGGELGYYSTKYDYYKNHRTNQDSKIKPEQDSTENKENLNKGFFSNLDAQSKGFIAVGVFGVIILILLFGLSGISSSISPSYLDMMPPEIQAAQAPVLVVLYAPRCSACRQFESETLSNPDVQQKLSAYSVMKINVDSSPEQASRFNSNVIPTLVLLDADGKEIRRNVGYMTASDFIKFLKT</sequence>
<feature type="domain" description="Thioredoxin" evidence="4">
    <location>
        <begin position="96"/>
        <end position="211"/>
    </location>
</feature>
<dbReference type="PATRIC" id="fig|1204725.3.peg.381"/>
<keyword evidence="3" id="KW-0812">Transmembrane</keyword>
<dbReference type="PROSITE" id="PS51352">
    <property type="entry name" value="THIOREDOXIN_2"/>
    <property type="match status" value="1"/>
</dbReference>
<keyword evidence="3" id="KW-0472">Membrane</keyword>
<dbReference type="EMBL" id="AMPO01000001">
    <property type="protein sequence ID" value="EKF86999.1"/>
    <property type="molecule type" value="Genomic_DNA"/>
</dbReference>
<reference evidence="5 6" key="1">
    <citation type="journal article" date="2012" name="J. Bacteriol.">
        <title>Draft genome sequence of Methanobacterium formicicum DSM 3637, an archaebacterium isolated from the methane producer amoeba Pelomyxa palustris.</title>
        <authorList>
            <person name="Gutierrez G."/>
        </authorList>
    </citation>
    <scope>NUCLEOTIDE SEQUENCE [LARGE SCALE GENOMIC DNA]</scope>
    <source>
        <strain evidence="6">DSM 3637 / PP1</strain>
    </source>
</reference>
<keyword evidence="2" id="KW-0249">Electron transport</keyword>
<evidence type="ECO:0000313" key="5">
    <source>
        <dbReference type="EMBL" id="EKF86999.1"/>
    </source>
</evidence>
<evidence type="ECO:0000256" key="1">
    <source>
        <dbReference type="ARBA" id="ARBA00007787"/>
    </source>
</evidence>
<organism evidence="5 6">
    <name type="scientific">Methanobacterium formicicum (strain DSM 3637 / PP1)</name>
    <dbReference type="NCBI Taxonomy" id="1204725"/>
    <lineage>
        <taxon>Archaea</taxon>
        <taxon>Methanobacteriati</taxon>
        <taxon>Methanobacteriota</taxon>
        <taxon>Methanomada group</taxon>
        <taxon>Methanobacteria</taxon>
        <taxon>Methanobacteriales</taxon>
        <taxon>Methanobacteriaceae</taxon>
        <taxon>Methanobacterium</taxon>
    </lineage>
</organism>
<name>K2RF29_METFP</name>
<keyword evidence="6" id="KW-1185">Reference proteome</keyword>
<dbReference type="GO" id="GO:0045454">
    <property type="term" value="P:cell redox homeostasis"/>
    <property type="evidence" value="ECO:0007669"/>
    <property type="project" value="TreeGrafter"/>
</dbReference>
<dbReference type="InterPro" id="IPR036249">
    <property type="entry name" value="Thioredoxin-like_sf"/>
</dbReference>
<dbReference type="InterPro" id="IPR013766">
    <property type="entry name" value="Thioredoxin_domain"/>
</dbReference>
<evidence type="ECO:0000259" key="4">
    <source>
        <dbReference type="PROSITE" id="PS51352"/>
    </source>
</evidence>
<comment type="caution">
    <text evidence="5">The sequence shown here is derived from an EMBL/GenBank/DDBJ whole genome shotgun (WGS) entry which is preliminary data.</text>
</comment>
<dbReference type="Pfam" id="PF13098">
    <property type="entry name" value="Thioredoxin_2"/>
    <property type="match status" value="1"/>
</dbReference>
<dbReference type="Proteomes" id="UP000007360">
    <property type="component" value="Unassembled WGS sequence"/>
</dbReference>
<protein>
    <submittedName>
        <fullName evidence="5">Protein disulfide isomerase</fullName>
    </submittedName>
</protein>
<dbReference type="RefSeq" id="WP_004029573.1">
    <property type="nucleotide sequence ID" value="NZ_AMPO01000001.1"/>
</dbReference>
<comment type="similarity">
    <text evidence="1">Belongs to the glutaredoxin family.</text>
</comment>
<accession>K2RF29</accession>
<dbReference type="AlphaFoldDB" id="K2RF29"/>
<proteinExistence type="inferred from homology"/>
<dbReference type="InterPro" id="IPR012336">
    <property type="entry name" value="Thioredoxin-like_fold"/>
</dbReference>
<keyword evidence="3" id="KW-1133">Transmembrane helix</keyword>
<evidence type="ECO:0000256" key="3">
    <source>
        <dbReference type="SAM" id="Phobius"/>
    </source>
</evidence>
<dbReference type="Gene3D" id="3.40.30.10">
    <property type="entry name" value="Glutaredoxin"/>
    <property type="match status" value="1"/>
</dbReference>
<dbReference type="OrthoDB" id="35385at2157"/>